<evidence type="ECO:0000313" key="8">
    <source>
        <dbReference type="Proteomes" id="UP000199668"/>
    </source>
</evidence>
<sequence>MGKTAFLFPGQGSQHPGMAEAFYKQNNDVKALIDEADRILDYPLSGLMFAGPEDELKKTEHAQPALLTAEMASLEALKQKGIKADFAAGHSLGEYTALTAAGVISYENALRIVKQRGLFMEEAVPAGDGTMSAVMGLERETVERICSDISSAGGIVQAANLNAPGQIVISGDKDAVAKAEEMAQQENAKRVISLEVSGPFHSRMMEPAQEKLRSAIEPITFSKPAFPVLSNVNAREETDPAQLKQHVIEQVTSPVYWEDTIRRLLELGVDTFIEAGPGNVLGGLVRRVQRRGVNVYSAQDPESVEKTAAALS</sequence>
<dbReference type="InterPro" id="IPR004410">
    <property type="entry name" value="Malonyl_CoA-ACP_transAc_FabD"/>
</dbReference>
<evidence type="ECO:0000256" key="1">
    <source>
        <dbReference type="ARBA" id="ARBA00022679"/>
    </source>
</evidence>
<evidence type="ECO:0000256" key="3">
    <source>
        <dbReference type="ARBA" id="ARBA00048462"/>
    </source>
</evidence>
<dbReference type="RefSeq" id="WP_090927860.1">
    <property type="nucleotide sequence ID" value="NZ_FOTY01000026.1"/>
</dbReference>
<dbReference type="GO" id="GO:0004314">
    <property type="term" value="F:[acyl-carrier-protein] S-malonyltransferase activity"/>
    <property type="evidence" value="ECO:0007669"/>
    <property type="project" value="UniProtKB-EC"/>
</dbReference>
<dbReference type="NCBIfam" id="TIGR00128">
    <property type="entry name" value="fabD"/>
    <property type="match status" value="1"/>
</dbReference>
<dbReference type="InterPro" id="IPR001227">
    <property type="entry name" value="Ac_transferase_dom_sf"/>
</dbReference>
<accession>A0A1I4PFN3</accession>
<dbReference type="STRING" id="266892.SAMN04488054_1268"/>
<dbReference type="EMBL" id="FOTY01000026">
    <property type="protein sequence ID" value="SFM26569.1"/>
    <property type="molecule type" value="Genomic_DNA"/>
</dbReference>
<dbReference type="GO" id="GO:0006633">
    <property type="term" value="P:fatty acid biosynthetic process"/>
    <property type="evidence" value="ECO:0007669"/>
    <property type="project" value="TreeGrafter"/>
</dbReference>
<evidence type="ECO:0000313" key="7">
    <source>
        <dbReference type="EMBL" id="SFM26569.1"/>
    </source>
</evidence>
<protein>
    <recommendedName>
        <fullName evidence="4">Malonyl CoA-acyl carrier protein transacylase</fullName>
        <ecNumber evidence="4">2.3.1.39</ecNumber>
    </recommendedName>
</protein>
<feature type="domain" description="Malonyl-CoA:ACP transacylase (MAT)" evidence="6">
    <location>
        <begin position="7"/>
        <end position="303"/>
    </location>
</feature>
<organism evidence="7 8">
    <name type="scientific">Salibacterium qingdaonense</name>
    <dbReference type="NCBI Taxonomy" id="266892"/>
    <lineage>
        <taxon>Bacteria</taxon>
        <taxon>Bacillati</taxon>
        <taxon>Bacillota</taxon>
        <taxon>Bacilli</taxon>
        <taxon>Bacillales</taxon>
        <taxon>Bacillaceae</taxon>
    </lineage>
</organism>
<dbReference type="InterPro" id="IPR014043">
    <property type="entry name" value="Acyl_transferase_dom"/>
</dbReference>
<evidence type="ECO:0000256" key="2">
    <source>
        <dbReference type="ARBA" id="ARBA00023315"/>
    </source>
</evidence>
<dbReference type="SUPFAM" id="SSF55048">
    <property type="entry name" value="Probable ACP-binding domain of malonyl-CoA ACP transacylase"/>
    <property type="match status" value="1"/>
</dbReference>
<dbReference type="GO" id="GO:0005829">
    <property type="term" value="C:cytosol"/>
    <property type="evidence" value="ECO:0007669"/>
    <property type="project" value="TreeGrafter"/>
</dbReference>
<evidence type="ECO:0000256" key="5">
    <source>
        <dbReference type="PIRSR" id="PIRSR000446-1"/>
    </source>
</evidence>
<dbReference type="PROSITE" id="PS00039">
    <property type="entry name" value="DEAD_ATP_HELICASE"/>
    <property type="match status" value="1"/>
</dbReference>
<reference evidence="7 8" key="1">
    <citation type="submission" date="2016-10" db="EMBL/GenBank/DDBJ databases">
        <authorList>
            <person name="de Groot N.N."/>
        </authorList>
    </citation>
    <scope>NUCLEOTIDE SEQUENCE [LARGE SCALE GENOMIC DNA]</scope>
    <source>
        <strain evidence="7 8">CGMCC 1.6134</strain>
    </source>
</reference>
<dbReference type="Gene3D" id="3.30.70.250">
    <property type="entry name" value="Malonyl-CoA ACP transacylase, ACP-binding"/>
    <property type="match status" value="1"/>
</dbReference>
<name>A0A1I4PFN3_9BACI</name>
<dbReference type="FunFam" id="3.30.70.250:FF:000001">
    <property type="entry name" value="Malonyl CoA-acyl carrier protein transacylase"/>
    <property type="match status" value="1"/>
</dbReference>
<keyword evidence="1 4" id="KW-0808">Transferase</keyword>
<dbReference type="InterPro" id="IPR016036">
    <property type="entry name" value="Malonyl_transacylase_ACP-bd"/>
</dbReference>
<dbReference type="InterPro" id="IPR024925">
    <property type="entry name" value="Malonyl_CoA-ACP_transAc"/>
</dbReference>
<dbReference type="AlphaFoldDB" id="A0A1I4PFN3"/>
<dbReference type="SUPFAM" id="SSF52151">
    <property type="entry name" value="FabD/lysophospholipase-like"/>
    <property type="match status" value="1"/>
</dbReference>
<dbReference type="PIRSF" id="PIRSF000446">
    <property type="entry name" value="Mct"/>
    <property type="match status" value="1"/>
</dbReference>
<keyword evidence="8" id="KW-1185">Reference proteome</keyword>
<evidence type="ECO:0000256" key="4">
    <source>
        <dbReference type="PIRNR" id="PIRNR000446"/>
    </source>
</evidence>
<dbReference type="SMART" id="SM00827">
    <property type="entry name" value="PKS_AT"/>
    <property type="match status" value="1"/>
</dbReference>
<dbReference type="InterPro" id="IPR050858">
    <property type="entry name" value="Mal-CoA-ACP_Trans/PKS_FabD"/>
</dbReference>
<dbReference type="Pfam" id="PF00698">
    <property type="entry name" value="Acyl_transf_1"/>
    <property type="match status" value="1"/>
</dbReference>
<dbReference type="PANTHER" id="PTHR42681">
    <property type="entry name" value="MALONYL-COA-ACYL CARRIER PROTEIN TRANSACYLASE, MITOCHONDRIAL"/>
    <property type="match status" value="1"/>
</dbReference>
<gene>
    <name evidence="7" type="ORF">SAMN04488054_1268</name>
</gene>
<dbReference type="InterPro" id="IPR016035">
    <property type="entry name" value="Acyl_Trfase/lysoPLipase"/>
</dbReference>
<comment type="catalytic activity">
    <reaction evidence="3 4">
        <text>holo-[ACP] + malonyl-CoA = malonyl-[ACP] + CoA</text>
        <dbReference type="Rhea" id="RHEA:41792"/>
        <dbReference type="Rhea" id="RHEA-COMP:9623"/>
        <dbReference type="Rhea" id="RHEA-COMP:9685"/>
        <dbReference type="ChEBI" id="CHEBI:57287"/>
        <dbReference type="ChEBI" id="CHEBI:57384"/>
        <dbReference type="ChEBI" id="CHEBI:64479"/>
        <dbReference type="ChEBI" id="CHEBI:78449"/>
        <dbReference type="EC" id="2.3.1.39"/>
    </reaction>
</comment>
<dbReference type="PANTHER" id="PTHR42681:SF1">
    <property type="entry name" value="MALONYL-COA-ACYL CARRIER PROTEIN TRANSACYLASE, MITOCHONDRIAL"/>
    <property type="match status" value="1"/>
</dbReference>
<comment type="similarity">
    <text evidence="4">Belongs to the fabD family.</text>
</comment>
<dbReference type="EC" id="2.3.1.39" evidence="4"/>
<keyword evidence="2 4" id="KW-0012">Acyltransferase</keyword>
<dbReference type="InterPro" id="IPR000629">
    <property type="entry name" value="RNA-helicase_DEAD-box_CS"/>
</dbReference>
<proteinExistence type="inferred from homology"/>
<feature type="active site" evidence="5">
    <location>
        <position position="201"/>
    </location>
</feature>
<dbReference type="Proteomes" id="UP000199668">
    <property type="component" value="Unassembled WGS sequence"/>
</dbReference>
<feature type="active site" evidence="5">
    <location>
        <position position="91"/>
    </location>
</feature>
<dbReference type="OrthoDB" id="9805460at2"/>
<evidence type="ECO:0000259" key="6">
    <source>
        <dbReference type="SMART" id="SM00827"/>
    </source>
</evidence>
<dbReference type="Gene3D" id="3.40.366.10">
    <property type="entry name" value="Malonyl-Coenzyme A Acyl Carrier Protein, domain 2"/>
    <property type="match status" value="1"/>
</dbReference>